<dbReference type="Pfam" id="PF13814">
    <property type="entry name" value="Replic_Relax"/>
    <property type="match status" value="1"/>
</dbReference>
<sequence length="284" mass="31310">MTDRDLYLLDVLAAHRVLTAEQVAALLYPSVDRAQRRLLALTRRGALERFRARVYPGSQAWRYTLSYPAVQLVAARRAERPASRSAHNTTVLRLARSRTLEHQLGVNGFFTSLARDAAARPLTRLANWYSESTVATALQWDHGIREAIRPDGYGRWIEGPRVTTFFIEYDRGTESLERLGGKITGYATYLPGMTVLYHLHSALRETHFHHKLIGAGREGVATTTAELLAASGEGVSGPVWLPAGPGTRRRLRLSELPGSGFALQANEWGAGTAPIPAPHLPEVA</sequence>
<keyword evidence="2" id="KW-1185">Reference proteome</keyword>
<dbReference type="Proteomes" id="UP000179627">
    <property type="component" value="Unassembled WGS sequence"/>
</dbReference>
<evidence type="ECO:0000313" key="2">
    <source>
        <dbReference type="Proteomes" id="UP000179627"/>
    </source>
</evidence>
<reference evidence="2" key="1">
    <citation type="submission" date="2016-07" db="EMBL/GenBank/DDBJ databases">
        <title>Sequence Frankia sp. strain CcI1.17.</title>
        <authorList>
            <person name="Ghodhbane-Gtari F."/>
            <person name="Swanson E."/>
            <person name="Gueddou A."/>
            <person name="Morris K."/>
            <person name="Hezbri K."/>
            <person name="Ktari A."/>
            <person name="Nouioui I."/>
            <person name="Abebe-Akele F."/>
            <person name="Simpson S."/>
            <person name="Thomas K."/>
            <person name="Gtari M."/>
            <person name="Tisa L.S."/>
            <person name="Hurst S."/>
        </authorList>
    </citation>
    <scope>NUCLEOTIDE SEQUENCE [LARGE SCALE GENOMIC DNA]</scope>
    <source>
        <strain evidence="2">Cc1.17</strain>
    </source>
</reference>
<protein>
    <recommendedName>
        <fullName evidence="3">Protein involved in plasmid replication-relaxation</fullName>
    </recommendedName>
</protein>
<dbReference type="OrthoDB" id="2562278at2"/>
<dbReference type="EMBL" id="MBLM01000182">
    <property type="protein sequence ID" value="OHV28052.1"/>
    <property type="molecule type" value="Genomic_DNA"/>
</dbReference>
<evidence type="ECO:0000313" key="1">
    <source>
        <dbReference type="EMBL" id="OHV28052.1"/>
    </source>
</evidence>
<dbReference type="AlphaFoldDB" id="A0A1S1Q4L8"/>
<dbReference type="InterPro" id="IPR025855">
    <property type="entry name" value="Replic_Relax"/>
</dbReference>
<comment type="caution">
    <text evidence="1">The sequence shown here is derived from an EMBL/GenBank/DDBJ whole genome shotgun (WGS) entry which is preliminary data.</text>
</comment>
<evidence type="ECO:0008006" key="3">
    <source>
        <dbReference type="Google" id="ProtNLM"/>
    </source>
</evidence>
<organism evidence="1 2">
    <name type="scientific">Parafrankia colletiae</name>
    <dbReference type="NCBI Taxonomy" id="573497"/>
    <lineage>
        <taxon>Bacteria</taxon>
        <taxon>Bacillati</taxon>
        <taxon>Actinomycetota</taxon>
        <taxon>Actinomycetes</taxon>
        <taxon>Frankiales</taxon>
        <taxon>Frankiaceae</taxon>
        <taxon>Parafrankia</taxon>
    </lineage>
</organism>
<proteinExistence type="predicted"/>
<dbReference type="RefSeq" id="WP_157905501.1">
    <property type="nucleotide sequence ID" value="NZ_MBLM01000182.1"/>
</dbReference>
<accession>A0A1S1Q4L8</accession>
<gene>
    <name evidence="1" type="ORF">CC117_30715</name>
</gene>
<name>A0A1S1Q4L8_9ACTN</name>